<dbReference type="Pfam" id="PF13343">
    <property type="entry name" value="SBP_bac_6"/>
    <property type="match status" value="1"/>
</dbReference>
<evidence type="ECO:0000313" key="6">
    <source>
        <dbReference type="Proteomes" id="UP000255139"/>
    </source>
</evidence>
<dbReference type="OrthoDB" id="9766989at2"/>
<organism evidence="3 6">
    <name type="scientific">Helicobacter muridarum</name>
    <dbReference type="NCBI Taxonomy" id="216"/>
    <lineage>
        <taxon>Bacteria</taxon>
        <taxon>Pseudomonadati</taxon>
        <taxon>Campylobacterota</taxon>
        <taxon>Epsilonproteobacteria</taxon>
        <taxon>Campylobacterales</taxon>
        <taxon>Helicobacteraceae</taxon>
        <taxon>Helicobacter</taxon>
    </lineage>
</organism>
<dbReference type="PANTHER" id="PTHR30006">
    <property type="entry name" value="THIAMINE-BINDING PERIPLASMIC PROTEIN-RELATED"/>
    <property type="match status" value="1"/>
</dbReference>
<dbReference type="InterPro" id="IPR026045">
    <property type="entry name" value="Ferric-bd"/>
</dbReference>
<proteinExistence type="predicted"/>
<evidence type="ECO:0000313" key="4">
    <source>
        <dbReference type="EMBL" id="TLE01676.1"/>
    </source>
</evidence>
<keyword evidence="1" id="KW-0732">Signal</keyword>
<gene>
    <name evidence="4" type="ORF">LS73_000645</name>
    <name evidence="3" type="ORF">NCTC12714_01111</name>
</gene>
<keyword evidence="6" id="KW-1185">Reference proteome</keyword>
<dbReference type="Proteomes" id="UP000255139">
    <property type="component" value="Unassembled WGS sequence"/>
</dbReference>
<keyword evidence="2" id="KW-0479">Metal-binding</keyword>
<dbReference type="PIRSF" id="PIRSF002825">
    <property type="entry name" value="CfbpA"/>
    <property type="match status" value="1"/>
</dbReference>
<feature type="binding site" evidence="2">
    <location>
        <position position="222"/>
    </location>
    <ligand>
        <name>Fe cation</name>
        <dbReference type="ChEBI" id="CHEBI:24875"/>
    </ligand>
</feature>
<reference evidence="3 6" key="2">
    <citation type="submission" date="2018-06" db="EMBL/GenBank/DDBJ databases">
        <authorList>
            <consortium name="Pathogen Informatics"/>
            <person name="Doyle S."/>
        </authorList>
    </citation>
    <scope>NUCLEOTIDE SEQUENCE [LARGE SCALE GENOMIC DNA]</scope>
    <source>
        <strain evidence="3 6">NCTC12714</strain>
    </source>
</reference>
<dbReference type="GO" id="GO:0015888">
    <property type="term" value="P:thiamine transport"/>
    <property type="evidence" value="ECO:0007669"/>
    <property type="project" value="TreeGrafter"/>
</dbReference>
<dbReference type="RefSeq" id="WP_052089917.1">
    <property type="nucleotide sequence ID" value="NZ_FZML01000010.1"/>
</dbReference>
<dbReference type="PANTHER" id="PTHR30006:SF2">
    <property type="entry name" value="ABC TRANSPORTER SUBSTRATE-BINDING PROTEIN"/>
    <property type="match status" value="1"/>
</dbReference>
<accession>A0A377PTZ1</accession>
<sequence length="333" mass="37327">MYRNTIFGCVSDKKTEVASNDKLLIYTAFENEQITQYIGAFNKAYPNIQTEVVLDSHGVISSKVLAEKDNPKADVIYGLSIFNMEKLKSENLLAPLDIPNLNDFQANFKDIDNPPYYVGLSGVESAIIINEKELSNKSLPIPQSYKDLTKPIYKGLISMSNPTSSGTGFLTVVGWIELFGEEKAWDYMKELNKNVALYTHSGSKPARMALSGEYPIGISLGYRGHRMLIENKPIKMIFASEGYGFDLESLALLKKSSPNPNAEIFAKWASSDEAMKLYASNNALTGIKQETKPLGYLQDPYTKLAPTDFVQMSEKREVILKQWNTYFDGENKE</sequence>
<dbReference type="AlphaFoldDB" id="A0A377PTZ1"/>
<dbReference type="EMBL" id="UGJE01000002">
    <property type="protein sequence ID" value="STQ86306.1"/>
    <property type="molecule type" value="Genomic_DNA"/>
</dbReference>
<dbReference type="SUPFAM" id="SSF53850">
    <property type="entry name" value="Periplasmic binding protein-like II"/>
    <property type="match status" value="1"/>
</dbReference>
<evidence type="ECO:0000256" key="2">
    <source>
        <dbReference type="PIRSR" id="PIRSR002825-1"/>
    </source>
</evidence>
<dbReference type="GO" id="GO:0046872">
    <property type="term" value="F:metal ion binding"/>
    <property type="evidence" value="ECO:0007669"/>
    <property type="project" value="UniProtKB-KW"/>
</dbReference>
<protein>
    <submittedName>
        <fullName evidence="3">2-aminoethylphosphonate ABC transporter substrate-binding protein</fullName>
    </submittedName>
    <submittedName>
        <fullName evidence="4">Extracellular solute-binding protein</fullName>
    </submittedName>
</protein>
<keyword evidence="2" id="KW-0408">Iron</keyword>
<dbReference type="Gene3D" id="3.40.190.10">
    <property type="entry name" value="Periplasmic binding protein-like II"/>
    <property type="match status" value="2"/>
</dbReference>
<dbReference type="GO" id="GO:0030976">
    <property type="term" value="F:thiamine pyrophosphate binding"/>
    <property type="evidence" value="ECO:0007669"/>
    <property type="project" value="TreeGrafter"/>
</dbReference>
<evidence type="ECO:0000313" key="3">
    <source>
        <dbReference type="EMBL" id="STQ86306.1"/>
    </source>
</evidence>
<dbReference type="CDD" id="cd13544">
    <property type="entry name" value="PBP2_Fbp_like_1"/>
    <property type="match status" value="1"/>
</dbReference>
<dbReference type="Proteomes" id="UP000029922">
    <property type="component" value="Unassembled WGS sequence"/>
</dbReference>
<dbReference type="EMBL" id="JRPD02000001">
    <property type="protein sequence ID" value="TLE01676.1"/>
    <property type="molecule type" value="Genomic_DNA"/>
</dbReference>
<name>A0A377PTZ1_9HELI</name>
<evidence type="ECO:0000313" key="5">
    <source>
        <dbReference type="Proteomes" id="UP000029922"/>
    </source>
</evidence>
<reference evidence="4 5" key="1">
    <citation type="journal article" date="2014" name="Genome Announc.">
        <title>Draft genome sequences of eight enterohepatic helicobacter species isolated from both laboratory and wild rodents.</title>
        <authorList>
            <person name="Sheh A."/>
            <person name="Shen Z."/>
            <person name="Fox J.G."/>
        </authorList>
    </citation>
    <scope>NUCLEOTIDE SEQUENCE [LARGE SCALE GENOMIC DNA]</scope>
    <source>
        <strain evidence="4 5">ST1</strain>
    </source>
</reference>
<dbReference type="GO" id="GO:0030975">
    <property type="term" value="F:thiamine binding"/>
    <property type="evidence" value="ECO:0007669"/>
    <property type="project" value="TreeGrafter"/>
</dbReference>
<evidence type="ECO:0000256" key="1">
    <source>
        <dbReference type="ARBA" id="ARBA00022729"/>
    </source>
</evidence>
<dbReference type="GO" id="GO:0030288">
    <property type="term" value="C:outer membrane-bounded periplasmic space"/>
    <property type="evidence" value="ECO:0007669"/>
    <property type="project" value="TreeGrafter"/>
</dbReference>